<protein>
    <submittedName>
        <fullName evidence="1">Uncharacterized protein</fullName>
    </submittedName>
</protein>
<gene>
    <name evidence="1" type="ORF">BB934_21305</name>
</gene>
<dbReference type="EMBL" id="CP016616">
    <property type="protein sequence ID" value="ANY80459.1"/>
    <property type="molecule type" value="Genomic_DNA"/>
</dbReference>
<proteinExistence type="predicted"/>
<accession>A0A1B2EKI9</accession>
<dbReference type="KEGG" id="moc:BB934_21305"/>
<sequence>MSVRILGMKVYRGFWHAGVDAMYKCTRYWARYMNTMALSRKVTDPSKRKALVRDAYIWLQRYFEAEEQELARRRVPLAQR</sequence>
<evidence type="ECO:0000313" key="1">
    <source>
        <dbReference type="EMBL" id="ANY80459.1"/>
    </source>
</evidence>
<dbReference type="AlphaFoldDB" id="A0A1B2EKI9"/>
<organism evidence="1">
    <name type="scientific">Microvirga ossetica</name>
    <dbReference type="NCBI Taxonomy" id="1882682"/>
    <lineage>
        <taxon>Bacteria</taxon>
        <taxon>Pseudomonadati</taxon>
        <taxon>Pseudomonadota</taxon>
        <taxon>Alphaproteobacteria</taxon>
        <taxon>Hyphomicrobiales</taxon>
        <taxon>Methylobacteriaceae</taxon>
        <taxon>Microvirga</taxon>
    </lineage>
</organism>
<name>A0A1B2EKI9_9HYPH</name>
<reference evidence="1" key="1">
    <citation type="submission" date="2016-07" db="EMBL/GenBank/DDBJ databases">
        <title>Microvirga ossetica sp. nov. a new species of rhizobia isolated from root nodules of the legume species Vicia alpestris Steven originated from North Ossetia region in the Caucasus.</title>
        <authorList>
            <person name="Safronova V.I."/>
            <person name="Kuznetsova I.G."/>
            <person name="Sazanova A.L."/>
            <person name="Belimov A."/>
            <person name="Andronov E."/>
            <person name="Osledkin Y.S."/>
            <person name="Onishchuk O.P."/>
            <person name="Kurchak O.N."/>
            <person name="Shaposhnikov A.I."/>
            <person name="Willems A."/>
            <person name="Tikhonovich I.A."/>
        </authorList>
    </citation>
    <scope>NUCLEOTIDE SEQUENCE [LARGE SCALE GENOMIC DNA]</scope>
    <source>
        <strain evidence="1">V5/3M</strain>
    </source>
</reference>